<evidence type="ECO:0000313" key="3">
    <source>
        <dbReference type="Proteomes" id="UP000321408"/>
    </source>
</evidence>
<dbReference type="KEGG" id="psyt:DSAG12_02207"/>
<gene>
    <name evidence="2" type="ORF">DSAG12_02207</name>
</gene>
<feature type="transmembrane region" description="Helical" evidence="1">
    <location>
        <begin position="96"/>
        <end position="115"/>
    </location>
</feature>
<protein>
    <submittedName>
        <fullName evidence="2">Uncharacterized protein</fullName>
    </submittedName>
</protein>
<reference evidence="2 3" key="2">
    <citation type="journal article" date="2024" name="Int. J. Syst. Evol. Microbiol.">
        <title>Promethearchaeum syntrophicum gen. nov., sp. nov., an anaerobic, obligately syntrophic archaeon, the first isolate of the lineage 'Asgard' archaea, and proposal of the new archaeal phylum Promethearchaeota phyl. nov. and kingdom Promethearchaeati regn. nov.</title>
        <authorList>
            <person name="Imachi H."/>
            <person name="Nobu M.K."/>
            <person name="Kato S."/>
            <person name="Takaki Y."/>
            <person name="Miyazaki M."/>
            <person name="Miyata M."/>
            <person name="Ogawara M."/>
            <person name="Saito Y."/>
            <person name="Sakai S."/>
            <person name="Tahara Y.O."/>
            <person name="Takano Y."/>
            <person name="Tasumi E."/>
            <person name="Uematsu K."/>
            <person name="Yoshimura T."/>
            <person name="Itoh T."/>
            <person name="Ohkuma M."/>
            <person name="Takai K."/>
        </authorList>
    </citation>
    <scope>NUCLEOTIDE SEQUENCE [LARGE SCALE GENOMIC DNA]</scope>
    <source>
        <strain evidence="2 3">MK-D1</strain>
    </source>
</reference>
<evidence type="ECO:0000313" key="2">
    <source>
        <dbReference type="EMBL" id="QEE16377.1"/>
    </source>
</evidence>
<keyword evidence="1" id="KW-0812">Transmembrane</keyword>
<reference evidence="2 3" key="1">
    <citation type="journal article" date="2020" name="Nature">
        <title>Isolation of an archaeon at the prokaryote-eukaryote interface.</title>
        <authorList>
            <person name="Imachi H."/>
            <person name="Nobu M.K."/>
            <person name="Nakahara N."/>
            <person name="Morono Y."/>
            <person name="Ogawara M."/>
            <person name="Takaki Y."/>
            <person name="Takano Y."/>
            <person name="Uematsu K."/>
            <person name="Ikuta T."/>
            <person name="Ito M."/>
            <person name="Matsui Y."/>
            <person name="Miyazaki M."/>
            <person name="Murata K."/>
            <person name="Saito Y."/>
            <person name="Sakai S."/>
            <person name="Song C."/>
            <person name="Tasumi E."/>
            <person name="Yamanaka Y."/>
            <person name="Yamaguchi T."/>
            <person name="Kamagata Y."/>
            <person name="Tamaki H."/>
            <person name="Takai K."/>
        </authorList>
    </citation>
    <scope>NUCLEOTIDE SEQUENCE [LARGE SCALE GENOMIC DNA]</scope>
    <source>
        <strain evidence="2 3">MK-D1</strain>
    </source>
</reference>
<keyword evidence="1" id="KW-1133">Transmembrane helix</keyword>
<evidence type="ECO:0000256" key="1">
    <source>
        <dbReference type="SAM" id="Phobius"/>
    </source>
</evidence>
<dbReference type="AlphaFoldDB" id="A0A5B9DBZ3"/>
<keyword evidence="1" id="KW-0472">Membrane</keyword>
<dbReference type="EMBL" id="CP042905">
    <property type="protein sequence ID" value="QEE16377.1"/>
    <property type="molecule type" value="Genomic_DNA"/>
</dbReference>
<sequence>MSEKFPIEKSEEILLDVYYKLGLDDILNEQPKNAVIDTRDESELIDIFWGFQKETNNLRISMYDKDIKETTKYVAFNFAHEKMDFIKKKKFPKKKILLPLFIVISSIFLSIIEYSSLEIPIFIKILLNILITAFFVYYIKFIYVDWRKYLFTQFEEVLRSIKSEVGFTTKDIEEYAKDYDWKEYIFFPIIFLIGLLILISWLLMVLPP</sequence>
<name>A0A5B9DBZ3_9ARCH</name>
<dbReference type="GeneID" id="41330196"/>
<proteinExistence type="predicted"/>
<feature type="transmembrane region" description="Helical" evidence="1">
    <location>
        <begin position="184"/>
        <end position="206"/>
    </location>
</feature>
<dbReference type="RefSeq" id="WP_147663259.1">
    <property type="nucleotide sequence ID" value="NZ_CP042905.2"/>
</dbReference>
<organism evidence="2 3">
    <name type="scientific">Promethearchaeum syntrophicum</name>
    <dbReference type="NCBI Taxonomy" id="2594042"/>
    <lineage>
        <taxon>Archaea</taxon>
        <taxon>Promethearchaeati</taxon>
        <taxon>Promethearchaeota</taxon>
        <taxon>Promethearchaeia</taxon>
        <taxon>Promethearchaeales</taxon>
        <taxon>Promethearchaeaceae</taxon>
        <taxon>Promethearchaeum</taxon>
    </lineage>
</organism>
<accession>A0A5B9DBZ3</accession>
<dbReference type="Proteomes" id="UP000321408">
    <property type="component" value="Chromosome"/>
</dbReference>
<feature type="transmembrane region" description="Helical" evidence="1">
    <location>
        <begin position="121"/>
        <end position="139"/>
    </location>
</feature>
<keyword evidence="3" id="KW-1185">Reference proteome</keyword>